<dbReference type="PANTHER" id="PTHR10465">
    <property type="entry name" value="TRANSMEMBRANE GTPASE FZO1"/>
    <property type="match status" value="1"/>
</dbReference>
<evidence type="ECO:0000313" key="8">
    <source>
        <dbReference type="Proteomes" id="UP000009229"/>
    </source>
</evidence>
<dbReference type="InterPro" id="IPR027417">
    <property type="entry name" value="P-loop_NTPase"/>
</dbReference>
<dbReference type="GO" id="GO:0016020">
    <property type="term" value="C:membrane"/>
    <property type="evidence" value="ECO:0007669"/>
    <property type="project" value="UniProtKB-SubCell"/>
</dbReference>
<proteinExistence type="predicted"/>
<dbReference type="EMBL" id="CP002770">
    <property type="protein sequence ID" value="AEG14106.1"/>
    <property type="molecule type" value="Genomic_DNA"/>
</dbReference>
<keyword evidence="8" id="KW-1185">Reference proteome</keyword>
<dbReference type="PANTHER" id="PTHR10465:SF0">
    <property type="entry name" value="SARCALUMENIN"/>
    <property type="match status" value="1"/>
</dbReference>
<evidence type="ECO:0000256" key="2">
    <source>
        <dbReference type="ARBA" id="ARBA00022741"/>
    </source>
</evidence>
<name>A0AAU8PAX5_DESK7</name>
<accession>A0AAU8PAX5</accession>
<reference evidence="8" key="1">
    <citation type="submission" date="2011-05" db="EMBL/GenBank/DDBJ databases">
        <title>Complete sequence of Desulfotomaculum kuznetsovii DSM 6115.</title>
        <authorList>
            <person name="Lucas S."/>
            <person name="Han J."/>
            <person name="Lapidus A."/>
            <person name="Cheng J.-F."/>
            <person name="Goodwin L."/>
            <person name="Pitluck S."/>
            <person name="Peters L."/>
            <person name="Mikhailova N."/>
            <person name="Lu M."/>
            <person name="Saunders E."/>
            <person name="Han C."/>
            <person name="Tapia R."/>
            <person name="Land M."/>
            <person name="Hauser L."/>
            <person name="Kyrpides N."/>
            <person name="Ivanova N."/>
            <person name="Pagani I."/>
            <person name="Nazina T."/>
            <person name="Ivanova A."/>
            <person name="Parshina S."/>
            <person name="Kuever J."/>
            <person name="Muyzer G."/>
            <person name="Plugge C."/>
            <person name="Stams A."/>
            <person name="Woyke T."/>
        </authorList>
    </citation>
    <scope>NUCLEOTIDE SEQUENCE [LARGE SCALE GENOMIC DNA]</scope>
    <source>
        <strain evidence="8">DSM 6115 / VKM B-1805 / 17</strain>
    </source>
</reference>
<evidence type="ECO:0000256" key="4">
    <source>
        <dbReference type="ARBA" id="ARBA00023134"/>
    </source>
</evidence>
<dbReference type="Gene3D" id="3.40.50.300">
    <property type="entry name" value="P-loop containing nucleotide triphosphate hydrolases"/>
    <property type="match status" value="3"/>
</dbReference>
<dbReference type="GO" id="GO:0005525">
    <property type="term" value="F:GTP binding"/>
    <property type="evidence" value="ECO:0007669"/>
    <property type="project" value="UniProtKB-KW"/>
</dbReference>
<gene>
    <name evidence="7" type="ordered locus">Desku_0484</name>
</gene>
<dbReference type="KEGG" id="dku:Desku_0484"/>
<dbReference type="SUPFAM" id="SSF52540">
    <property type="entry name" value="P-loop containing nucleoside triphosphate hydrolases"/>
    <property type="match status" value="2"/>
</dbReference>
<dbReference type="Pfam" id="PF00350">
    <property type="entry name" value="Dynamin_N"/>
    <property type="match status" value="2"/>
</dbReference>
<dbReference type="InterPro" id="IPR027094">
    <property type="entry name" value="Mitofusin_fam"/>
</dbReference>
<evidence type="ECO:0000313" key="7">
    <source>
        <dbReference type="EMBL" id="AEG14106.1"/>
    </source>
</evidence>
<evidence type="ECO:0000259" key="6">
    <source>
        <dbReference type="Pfam" id="PF00350"/>
    </source>
</evidence>
<dbReference type="InterPro" id="IPR045063">
    <property type="entry name" value="Dynamin_N"/>
</dbReference>
<feature type="domain" description="Dynamin N-terminal" evidence="6">
    <location>
        <begin position="363"/>
        <end position="407"/>
    </location>
</feature>
<evidence type="ECO:0000256" key="3">
    <source>
        <dbReference type="ARBA" id="ARBA00022801"/>
    </source>
</evidence>
<dbReference type="GO" id="GO:0003924">
    <property type="term" value="F:GTPase activity"/>
    <property type="evidence" value="ECO:0007669"/>
    <property type="project" value="InterPro"/>
</dbReference>
<organism evidence="7 8">
    <name type="scientific">Desulfofundulus kuznetsovii (strain DSM 6115 / VKM B-1805 / 17)</name>
    <name type="common">Desulfotomaculum kuznetsovii</name>
    <dbReference type="NCBI Taxonomy" id="760568"/>
    <lineage>
        <taxon>Bacteria</taxon>
        <taxon>Bacillati</taxon>
        <taxon>Bacillota</taxon>
        <taxon>Clostridia</taxon>
        <taxon>Eubacteriales</taxon>
        <taxon>Peptococcaceae</taxon>
        <taxon>Desulfofundulus</taxon>
    </lineage>
</organism>
<sequence length="752" mass="85932">MPLLLDRIHELREKYLLQRPGPSLAIVGAYNTGKSTLINALLQEEISPVDVLPATPCPILFSYGEIFSIHADSRLKPSQSRQRLVSLLRQKNIRVSRVEITLPNPWLKKCSLIDTPGLDAANQNQLLEKIVPAADFILYLFHQRGLDEQDRYFLYRLKGSPFLPSFNRISFWINSNCGHPDGSALVATRTALGEIFGREVPVNYLDTKNKESVENLRLFIETELASLALKELEKLFKEEDKHIPRQLARTLSIKEDGLFLSTFWDIYERARTALETGQQFVMLQQMRSGIRERLAAYNRKVLPAPVSPAAEREAWQTVNFTLIKERLLNLLRRLLKDPALQSLATREHLRELAKSMANDRFFITLWGPFSSGKSTFLNALMEEALLPAQDKSTTSSIIRLHHGPEKLAVAHYPLQVTLSLLDERDGEVFLCREELAVLNGWLKKPPFLKTLRGIEVCTGGKFTRVNIAELSTLLVQTQNLFRPRASPAGINSHVPAITRSIPAKRAIRAVTAVRLSFYNTREKTFRLADPGELAEFRHLMVTPEEALLVDGIDIYHPAEMFKLATFVDTPGTDSVHTRYAKTVAGWLSKSDVHLIFFNGRHMLSPTHRDLLRHTAFPEKLRENCFCVINFADTLNRNEKERVAAFLRRELAPSAPPEIHFISALDALKDKNNFAFNQFLRRLERFVLTQRGEKVLLRRIEQMKELLTMEGYESSPTGRVLEKYCRELEEIRLILKQPGGYRLWKMPASLRKG</sequence>
<keyword evidence="2" id="KW-0547">Nucleotide-binding</keyword>
<evidence type="ECO:0000256" key="5">
    <source>
        <dbReference type="ARBA" id="ARBA00023136"/>
    </source>
</evidence>
<keyword evidence="5" id="KW-0472">Membrane</keyword>
<comment type="subcellular location">
    <subcellularLocation>
        <location evidence="1">Membrane</location>
    </subcellularLocation>
</comment>
<dbReference type="Proteomes" id="UP000009229">
    <property type="component" value="Chromosome"/>
</dbReference>
<keyword evidence="3" id="KW-0378">Hydrolase</keyword>
<keyword evidence="4" id="KW-0342">GTP-binding</keyword>
<feature type="domain" description="Dynamin N-terminal" evidence="6">
    <location>
        <begin position="24"/>
        <end position="154"/>
    </location>
</feature>
<protein>
    <submittedName>
        <fullName evidence="7">GTP-binding protein HSR1-related protein</fullName>
    </submittedName>
</protein>
<dbReference type="AlphaFoldDB" id="A0AAU8PAX5"/>
<evidence type="ECO:0000256" key="1">
    <source>
        <dbReference type="ARBA" id="ARBA00004370"/>
    </source>
</evidence>